<dbReference type="GO" id="GO:0016020">
    <property type="term" value="C:membrane"/>
    <property type="evidence" value="ECO:0007669"/>
    <property type="project" value="UniProtKB-SubCell"/>
</dbReference>
<comment type="subcellular location">
    <subcellularLocation>
        <location evidence="1">Membrane</location>
        <topology evidence="1">Multi-pass membrane protein</topology>
    </subcellularLocation>
</comment>
<keyword evidence="3" id="KW-0732">Signal</keyword>
<evidence type="ECO:0000256" key="2">
    <source>
        <dbReference type="SAM" id="Phobius"/>
    </source>
</evidence>
<evidence type="ECO:0008006" key="6">
    <source>
        <dbReference type="Google" id="ProtNLM"/>
    </source>
</evidence>
<feature type="chain" id="PRO_5017708876" description="Type VI secretion protein" evidence="3">
    <location>
        <begin position="30"/>
        <end position="102"/>
    </location>
</feature>
<proteinExistence type="predicted"/>
<reference evidence="5" key="1">
    <citation type="submission" date="2016-12" db="EMBL/GenBank/DDBJ databases">
        <authorList>
            <person name="Brunel B."/>
        </authorList>
    </citation>
    <scope>NUCLEOTIDE SEQUENCE [LARGE SCALE GENOMIC DNA]</scope>
</reference>
<keyword evidence="2" id="KW-1133">Transmembrane helix</keyword>
<accession>A0A2P9AR58</accession>
<feature type="transmembrane region" description="Helical" evidence="2">
    <location>
        <begin position="71"/>
        <end position="93"/>
    </location>
</feature>
<keyword evidence="5" id="KW-1185">Reference proteome</keyword>
<sequence length="102" mass="10778">MLLKWSKFTLQFAAAVAIGTILQPIAAFAQDAAPIESVFDWLVGVLQGNIARSIAIIAVCFLGFMAMTGRLAWPLAFSIVVGIAFVFGASTLVDAIRETASS</sequence>
<feature type="signal peptide" evidence="3">
    <location>
        <begin position="1"/>
        <end position="29"/>
    </location>
</feature>
<gene>
    <name evidence="4" type="ORF">BQ8482_360052</name>
</gene>
<organism evidence="4 5">
    <name type="scientific">Mesorhizobium delmotii</name>
    <dbReference type="NCBI Taxonomy" id="1631247"/>
    <lineage>
        <taxon>Bacteria</taxon>
        <taxon>Pseudomonadati</taxon>
        <taxon>Pseudomonadota</taxon>
        <taxon>Alphaproteobacteria</taxon>
        <taxon>Hyphomicrobiales</taxon>
        <taxon>Phyllobacteriaceae</taxon>
        <taxon>Mesorhizobium</taxon>
    </lineage>
</organism>
<keyword evidence="2" id="KW-0472">Membrane</keyword>
<keyword evidence="2" id="KW-0812">Transmembrane</keyword>
<evidence type="ECO:0000313" key="4">
    <source>
        <dbReference type="EMBL" id="SJM33651.1"/>
    </source>
</evidence>
<feature type="transmembrane region" description="Helical" evidence="2">
    <location>
        <begin position="45"/>
        <end position="64"/>
    </location>
</feature>
<evidence type="ECO:0000313" key="5">
    <source>
        <dbReference type="Proteomes" id="UP000245698"/>
    </source>
</evidence>
<evidence type="ECO:0000256" key="1">
    <source>
        <dbReference type="ARBA" id="ARBA00004141"/>
    </source>
</evidence>
<dbReference type="RefSeq" id="WP_165848726.1">
    <property type="nucleotide sequence ID" value="NZ_FUIG01000044.1"/>
</dbReference>
<dbReference type="InterPro" id="IPR007039">
    <property type="entry name" value="TrbC/VirB2"/>
</dbReference>
<dbReference type="Proteomes" id="UP000245698">
    <property type="component" value="Unassembled WGS sequence"/>
</dbReference>
<dbReference type="EMBL" id="FUIG01000044">
    <property type="protein sequence ID" value="SJM33651.1"/>
    <property type="molecule type" value="Genomic_DNA"/>
</dbReference>
<name>A0A2P9AR58_9HYPH</name>
<evidence type="ECO:0000256" key="3">
    <source>
        <dbReference type="SAM" id="SignalP"/>
    </source>
</evidence>
<dbReference type="AlphaFoldDB" id="A0A2P9AR58"/>
<protein>
    <recommendedName>
        <fullName evidence="6">Type VI secretion protein</fullName>
    </recommendedName>
</protein>
<dbReference type="Pfam" id="PF04956">
    <property type="entry name" value="TrbC"/>
    <property type="match status" value="1"/>
</dbReference>